<accession>A0ABR9ITI7</accession>
<dbReference type="Pfam" id="PF06897">
    <property type="entry name" value="DUF1269"/>
    <property type="match status" value="1"/>
</dbReference>
<protein>
    <submittedName>
        <fullName evidence="1">Membrane protein</fullName>
    </submittedName>
</protein>
<comment type="caution">
    <text evidence="1">The sequence shown here is derived from an EMBL/GenBank/DDBJ whole genome shotgun (WGS) entry which is preliminary data.</text>
</comment>
<name>A0ABR9ITI7_RHIVS</name>
<dbReference type="Proteomes" id="UP000620262">
    <property type="component" value="Unassembled WGS sequence"/>
</dbReference>
<dbReference type="EMBL" id="JADBEC010000001">
    <property type="protein sequence ID" value="MBE1506522.1"/>
    <property type="molecule type" value="Genomic_DNA"/>
</dbReference>
<gene>
    <name evidence="1" type="ORF">H4W29_003703</name>
</gene>
<proteinExistence type="predicted"/>
<dbReference type="RefSeq" id="WP_192730213.1">
    <property type="nucleotide sequence ID" value="NZ_BAAAVL010000013.1"/>
</dbReference>
<keyword evidence="2" id="KW-1185">Reference proteome</keyword>
<reference evidence="1 2" key="1">
    <citation type="submission" date="2020-10" db="EMBL/GenBank/DDBJ databases">
        <title>Sequencing the genomes of 1000 actinobacteria strains.</title>
        <authorList>
            <person name="Klenk H.-P."/>
        </authorList>
    </citation>
    <scope>NUCLEOTIDE SEQUENCE [LARGE SCALE GENOMIC DNA]</scope>
    <source>
        <strain evidence="1 2">DSM 7307</strain>
    </source>
</reference>
<evidence type="ECO:0000313" key="2">
    <source>
        <dbReference type="Proteomes" id="UP000620262"/>
    </source>
</evidence>
<dbReference type="InterPro" id="IPR009200">
    <property type="entry name" value="DUF1269_membrane"/>
</dbReference>
<evidence type="ECO:0000313" key="1">
    <source>
        <dbReference type="EMBL" id="MBE1506522.1"/>
    </source>
</evidence>
<sequence>MSELVVLGFNTADKADAVLNRLVQLEKEYLVDLEDAVIAVRDASGKVRLKQSVNLTAAGAASGGLSGALWGTLVGLLFLNPLAGMVLGGAFGAGSGALAGSMTDYGIDDDLIKKLADTIPVNSSALFLLLRKVQPEKVLAEFKGEHATILRTSLSPEQEEQLRKALALEPVVGAAPAA</sequence>
<organism evidence="1 2">
    <name type="scientific">Rhizobium viscosum</name>
    <name type="common">Arthrobacter viscosus</name>
    <dbReference type="NCBI Taxonomy" id="1673"/>
    <lineage>
        <taxon>Bacteria</taxon>
        <taxon>Pseudomonadati</taxon>
        <taxon>Pseudomonadota</taxon>
        <taxon>Alphaproteobacteria</taxon>
        <taxon>Hyphomicrobiales</taxon>
        <taxon>Rhizobiaceae</taxon>
        <taxon>Rhizobium/Agrobacterium group</taxon>
        <taxon>Rhizobium</taxon>
    </lineage>
</organism>